<evidence type="ECO:0000256" key="1">
    <source>
        <dbReference type="SAM" id="MobiDB-lite"/>
    </source>
</evidence>
<keyword evidence="3" id="KW-1185">Reference proteome</keyword>
<organism evidence="2 3">
    <name type="scientific">Pandoraea terrigena</name>
    <dbReference type="NCBI Taxonomy" id="2508292"/>
    <lineage>
        <taxon>Bacteria</taxon>
        <taxon>Pseudomonadati</taxon>
        <taxon>Pseudomonadota</taxon>
        <taxon>Betaproteobacteria</taxon>
        <taxon>Burkholderiales</taxon>
        <taxon>Burkholderiaceae</taxon>
        <taxon>Pandoraea</taxon>
    </lineage>
</organism>
<dbReference type="Pfam" id="PF13332">
    <property type="entry name" value="Fil_haemagg_2"/>
    <property type="match status" value="1"/>
</dbReference>
<dbReference type="AlphaFoldDB" id="A0A5E4XNL9"/>
<dbReference type="EMBL" id="CABPRU010000012">
    <property type="protein sequence ID" value="VVE37884.1"/>
    <property type="molecule type" value="Genomic_DNA"/>
</dbReference>
<reference evidence="2 3" key="1">
    <citation type="submission" date="2019-08" db="EMBL/GenBank/DDBJ databases">
        <authorList>
            <person name="Peeters C."/>
        </authorList>
    </citation>
    <scope>NUCLEOTIDE SEQUENCE [LARGE SCALE GENOMIC DNA]</scope>
    <source>
        <strain evidence="2 3">LMG 31013</strain>
    </source>
</reference>
<evidence type="ECO:0000313" key="2">
    <source>
        <dbReference type="EMBL" id="VVE37884.1"/>
    </source>
</evidence>
<sequence>MLIRGSEIDAGRDVKLTSDGTLDILAAADTSEHHRRSTGVSGGIGLGISMGTNGMTMGVTANASASRGKADGKDVTQRNSHIVAGGVAEIASGGDTNIRGGTVVGERVVANIGGDLNIESLQDTSVYASKDQSIGGSATVGFGGASGSINVSHQQVNSDFASVTEQSGIKAGDGGFDVTIKGNTDLTGAVIASTDNAADENRNRLKTGSLTTRDIENHAEYDAFGISLGGGISTGFGDNAKVGTDQKGDAQTGANATPGSDLPKTGPVSITPPVVVAAGGSASSTTRSGISAGVIEITDEASQRERTGQTAEETVAAVNRDVSSDKDGSGALANQFDKEQIETSFEIMRTLQREVGTFVGNRAKEYEALKQARKKETDPTKLAELDRQLDDAAKWAPGGRYRQIVTVIAAAAGGNVTAGTGEFLQRAAVGYLQTLAVEKVKEIADDLKSETARTALHGIVGCAGAAAVGSTCGAGAMGGAASVVLGNLLNAVADTRNDGLSQPEKEARMNLIESVVAGITAGTGGDATATSIASRLDLENNQFELPQGIVRAGAASTSLGEFMAKNGASAEEIQQAQTDLLRGLGTDAAQPATELLKSWAILIATGGAVGTGPSLGLASVTTGGIVGGGVNVAVQVATNESGEINYVDALSAIVTGALSQGKTLPTTATIAISGAATGAYLQGEDTTSAILGAGAGALVGGTVGNAASREAGALIPNKSISDIFGAVIGAFLGETTANSTENKLNEKNQ</sequence>
<protein>
    <submittedName>
        <fullName evidence="2">Hemagglutinin-related protein</fullName>
    </submittedName>
</protein>
<dbReference type="InterPro" id="IPR025157">
    <property type="entry name" value="Hemagglutinin_rpt"/>
</dbReference>
<evidence type="ECO:0000313" key="3">
    <source>
        <dbReference type="Proteomes" id="UP000334380"/>
    </source>
</evidence>
<feature type="region of interest" description="Disordered" evidence="1">
    <location>
        <begin position="239"/>
        <end position="273"/>
    </location>
</feature>
<dbReference type="GO" id="GO:0003824">
    <property type="term" value="F:catalytic activity"/>
    <property type="evidence" value="ECO:0007669"/>
    <property type="project" value="UniProtKB-ARBA"/>
</dbReference>
<name>A0A5E4XNL9_9BURK</name>
<dbReference type="RefSeq" id="WP_174978645.1">
    <property type="nucleotide sequence ID" value="NZ_CABPRU010000012.1"/>
</dbReference>
<dbReference type="Proteomes" id="UP000334380">
    <property type="component" value="Unassembled WGS sequence"/>
</dbReference>
<proteinExistence type="predicted"/>
<gene>
    <name evidence="2" type="ORF">PTE31013_04023</name>
</gene>
<accession>A0A5E4XNL9</accession>